<keyword evidence="3 9" id="KW-0812">Transmembrane</keyword>
<feature type="non-terminal residue" evidence="10">
    <location>
        <position position="179"/>
    </location>
</feature>
<proteinExistence type="predicted"/>
<dbReference type="PANTHER" id="PTHR47019">
    <property type="entry name" value="LIPID II FLIPPASE MURJ"/>
    <property type="match status" value="1"/>
</dbReference>
<dbReference type="GO" id="GO:0034204">
    <property type="term" value="P:lipid translocation"/>
    <property type="evidence" value="ECO:0007669"/>
    <property type="project" value="TreeGrafter"/>
</dbReference>
<reference evidence="10" key="1">
    <citation type="journal article" date="2021" name="PeerJ">
        <title>Extensive microbial diversity within the chicken gut microbiome revealed by metagenomics and culture.</title>
        <authorList>
            <person name="Gilroy R."/>
            <person name="Ravi A."/>
            <person name="Getino M."/>
            <person name="Pursley I."/>
            <person name="Horton D.L."/>
            <person name="Alikhan N.F."/>
            <person name="Baker D."/>
            <person name="Gharbi K."/>
            <person name="Hall N."/>
            <person name="Watson M."/>
            <person name="Adriaenssens E.M."/>
            <person name="Foster-Nyarko E."/>
            <person name="Jarju S."/>
            <person name="Secka A."/>
            <person name="Antonio M."/>
            <person name="Oren A."/>
            <person name="Chaudhuri R.R."/>
            <person name="La Ragione R."/>
            <person name="Hildebrand F."/>
            <person name="Pallen M.J."/>
        </authorList>
    </citation>
    <scope>NUCLEOTIDE SEQUENCE</scope>
    <source>
        <strain evidence="10">ChiGjej6B6-11269</strain>
    </source>
</reference>
<evidence type="ECO:0000256" key="5">
    <source>
        <dbReference type="ARBA" id="ARBA00022984"/>
    </source>
</evidence>
<feature type="transmembrane region" description="Helical" evidence="9">
    <location>
        <begin position="153"/>
        <end position="176"/>
    </location>
</feature>
<gene>
    <name evidence="10" type="ORF">K8U77_07235</name>
</gene>
<name>A0A9D2UXN3_9ACTN</name>
<keyword evidence="6 9" id="KW-1133">Transmembrane helix</keyword>
<organism evidence="10 11">
    <name type="scientific">Slackia equolifaciens</name>
    <dbReference type="NCBI Taxonomy" id="498718"/>
    <lineage>
        <taxon>Bacteria</taxon>
        <taxon>Bacillati</taxon>
        <taxon>Actinomycetota</taxon>
        <taxon>Coriobacteriia</taxon>
        <taxon>Eggerthellales</taxon>
        <taxon>Eggerthellaceae</taxon>
        <taxon>Slackia</taxon>
    </lineage>
</organism>
<dbReference type="Pfam" id="PF03023">
    <property type="entry name" value="MurJ"/>
    <property type="match status" value="1"/>
</dbReference>
<evidence type="ECO:0000313" key="10">
    <source>
        <dbReference type="EMBL" id="HJF65887.1"/>
    </source>
</evidence>
<dbReference type="GO" id="GO:0008360">
    <property type="term" value="P:regulation of cell shape"/>
    <property type="evidence" value="ECO:0007669"/>
    <property type="project" value="UniProtKB-KW"/>
</dbReference>
<comment type="caution">
    <text evidence="10">The sequence shown here is derived from an EMBL/GenBank/DDBJ whole genome shotgun (WGS) entry which is preliminary data.</text>
</comment>
<evidence type="ECO:0000256" key="6">
    <source>
        <dbReference type="ARBA" id="ARBA00022989"/>
    </source>
</evidence>
<feature type="transmembrane region" description="Helical" evidence="9">
    <location>
        <begin position="27"/>
        <end position="46"/>
    </location>
</feature>
<dbReference type="PANTHER" id="PTHR47019:SF1">
    <property type="entry name" value="LIPID II FLIPPASE MURJ"/>
    <property type="match status" value="1"/>
</dbReference>
<dbReference type="InterPro" id="IPR004268">
    <property type="entry name" value="MurJ"/>
</dbReference>
<keyword evidence="5" id="KW-0573">Peptidoglycan synthesis</keyword>
<evidence type="ECO:0000256" key="7">
    <source>
        <dbReference type="ARBA" id="ARBA00023136"/>
    </source>
</evidence>
<dbReference type="GO" id="GO:0015648">
    <property type="term" value="F:lipid-linked peptidoglycan transporter activity"/>
    <property type="evidence" value="ECO:0007669"/>
    <property type="project" value="TreeGrafter"/>
</dbReference>
<dbReference type="AlphaFoldDB" id="A0A9D2UXN3"/>
<reference evidence="10" key="2">
    <citation type="submission" date="2021-09" db="EMBL/GenBank/DDBJ databases">
        <authorList>
            <person name="Gilroy R."/>
        </authorList>
    </citation>
    <scope>NUCLEOTIDE SEQUENCE</scope>
    <source>
        <strain evidence="10">ChiGjej6B6-11269</strain>
    </source>
</reference>
<keyword evidence="4" id="KW-0133">Cell shape</keyword>
<keyword evidence="2" id="KW-1003">Cell membrane</keyword>
<comment type="subcellular location">
    <subcellularLocation>
        <location evidence="1">Cell membrane</location>
        <topology evidence="1">Multi-pass membrane protein</topology>
    </subcellularLocation>
</comment>
<dbReference type="GO" id="GO:0005886">
    <property type="term" value="C:plasma membrane"/>
    <property type="evidence" value="ECO:0007669"/>
    <property type="project" value="UniProtKB-SubCell"/>
</dbReference>
<evidence type="ECO:0000256" key="3">
    <source>
        <dbReference type="ARBA" id="ARBA00022692"/>
    </source>
</evidence>
<accession>A0A9D2UXN3</accession>
<dbReference type="EMBL" id="DYWI01000131">
    <property type="protein sequence ID" value="HJF65887.1"/>
    <property type="molecule type" value="Genomic_DNA"/>
</dbReference>
<evidence type="ECO:0000256" key="1">
    <source>
        <dbReference type="ARBA" id="ARBA00004651"/>
    </source>
</evidence>
<evidence type="ECO:0000256" key="4">
    <source>
        <dbReference type="ARBA" id="ARBA00022960"/>
    </source>
</evidence>
<keyword evidence="7 9" id="KW-0472">Membrane</keyword>
<protein>
    <submittedName>
        <fullName evidence="10">Murein biosynthesis integral membrane protein MurJ</fullName>
    </submittedName>
</protein>
<evidence type="ECO:0000256" key="9">
    <source>
        <dbReference type="SAM" id="Phobius"/>
    </source>
</evidence>
<evidence type="ECO:0000256" key="2">
    <source>
        <dbReference type="ARBA" id="ARBA00022475"/>
    </source>
</evidence>
<feature type="transmembrane region" description="Helical" evidence="9">
    <location>
        <begin position="110"/>
        <end position="133"/>
    </location>
</feature>
<evidence type="ECO:0000313" key="11">
    <source>
        <dbReference type="Proteomes" id="UP000786989"/>
    </source>
</evidence>
<feature type="region of interest" description="Disordered" evidence="8">
    <location>
        <begin position="1"/>
        <end position="29"/>
    </location>
</feature>
<dbReference type="InterPro" id="IPR051050">
    <property type="entry name" value="Lipid_II_flippase_MurJ/MviN"/>
</dbReference>
<feature type="compositionally biased region" description="Polar residues" evidence="8">
    <location>
        <begin position="1"/>
        <end position="10"/>
    </location>
</feature>
<feature type="transmembrane region" description="Helical" evidence="9">
    <location>
        <begin position="77"/>
        <end position="98"/>
    </location>
</feature>
<dbReference type="GO" id="GO:0009252">
    <property type="term" value="P:peptidoglycan biosynthetic process"/>
    <property type="evidence" value="ECO:0007669"/>
    <property type="project" value="UniProtKB-KW"/>
</dbReference>
<dbReference type="Proteomes" id="UP000786989">
    <property type="component" value="Unassembled WGS sequence"/>
</dbReference>
<evidence type="ECO:0000256" key="8">
    <source>
        <dbReference type="SAM" id="MobiDB-lite"/>
    </source>
</evidence>
<sequence length="179" mass="19178">MSANHISTSEDSSRDARATQPEPASDASSIGGSAALISFFVIISRITGFVRTWAMAFALGSTMLASSYQVANNLPNMLYEMVVGGMLVTAFLPVYMSVKSKLGERGGNEYASNLLSLTVIILGLVALVCTLFAPALIYTQSFMSDQDTMGDAIFFFRFFAMQIVFYGVSTIISGLLNAS</sequence>